<keyword evidence="2" id="KW-1185">Reference proteome</keyword>
<dbReference type="RefSeq" id="WP_152800519.1">
    <property type="nucleotide sequence ID" value="NZ_WHNX01000001.1"/>
</dbReference>
<accession>A0A6A7K4A8</accession>
<gene>
    <name evidence="1" type="ORF">GC105_00155</name>
</gene>
<name>A0A6A7K4A8_9FIRM</name>
<evidence type="ECO:0000313" key="2">
    <source>
        <dbReference type="Proteomes" id="UP000440004"/>
    </source>
</evidence>
<evidence type="ECO:0000313" key="1">
    <source>
        <dbReference type="EMBL" id="MPW24210.1"/>
    </source>
</evidence>
<proteinExistence type="predicted"/>
<comment type="caution">
    <text evidence="1">The sequence shown here is derived from an EMBL/GenBank/DDBJ whole genome shotgun (WGS) entry which is preliminary data.</text>
</comment>
<dbReference type="AlphaFoldDB" id="A0A6A7K4A8"/>
<reference evidence="1 2" key="1">
    <citation type="submission" date="2019-10" db="EMBL/GenBank/DDBJ databases">
        <title>Alkalibaculum tamaniensis sp.nov., a new alkaliphilic acetogen, isolated on methoxylated aromatics from a mud volcano.</title>
        <authorList>
            <person name="Khomyakova M.A."/>
            <person name="Merkel A.Y."/>
            <person name="Bonch-Osmolovskaya E.A."/>
            <person name="Slobodkin A.I."/>
        </authorList>
    </citation>
    <scope>NUCLEOTIDE SEQUENCE [LARGE SCALE GENOMIC DNA]</scope>
    <source>
        <strain evidence="1 2">M08DMB</strain>
    </source>
</reference>
<sequence>MKLVKLISGRGKDITYEIINGSYKIKWGEIRFIVEHAEIKELLYSFFADPYKWYSLGASLDKPMRN</sequence>
<dbReference type="EMBL" id="WHNX01000001">
    <property type="protein sequence ID" value="MPW24210.1"/>
    <property type="molecule type" value="Genomic_DNA"/>
</dbReference>
<dbReference type="Proteomes" id="UP000440004">
    <property type="component" value="Unassembled WGS sequence"/>
</dbReference>
<protein>
    <submittedName>
        <fullName evidence="1">Uncharacterized protein</fullName>
    </submittedName>
</protein>
<organism evidence="1 2">
    <name type="scientific">Alkalibaculum sporogenes</name>
    <dbReference type="NCBI Taxonomy" id="2655001"/>
    <lineage>
        <taxon>Bacteria</taxon>
        <taxon>Bacillati</taxon>
        <taxon>Bacillota</taxon>
        <taxon>Clostridia</taxon>
        <taxon>Eubacteriales</taxon>
        <taxon>Eubacteriaceae</taxon>
        <taxon>Alkalibaculum</taxon>
    </lineage>
</organism>